<keyword evidence="2" id="KW-1133">Transmembrane helix</keyword>
<dbReference type="Gene3D" id="1.20.1070.10">
    <property type="entry name" value="Rhodopsin 7-helix transmembrane proteins"/>
    <property type="match status" value="1"/>
</dbReference>
<evidence type="ECO:0000313" key="3">
    <source>
        <dbReference type="EMBL" id="KAJ8312023.1"/>
    </source>
</evidence>
<feature type="transmembrane region" description="Helical" evidence="2">
    <location>
        <begin position="238"/>
        <end position="259"/>
    </location>
</feature>
<feature type="region of interest" description="Disordered" evidence="1">
    <location>
        <begin position="291"/>
        <end position="321"/>
    </location>
</feature>
<feature type="transmembrane region" description="Helical" evidence="2">
    <location>
        <begin position="108"/>
        <end position="130"/>
    </location>
</feature>
<organism evidence="3 4">
    <name type="scientific">Tegillarca granosa</name>
    <name type="common">Malaysian cockle</name>
    <name type="synonym">Anadara granosa</name>
    <dbReference type="NCBI Taxonomy" id="220873"/>
    <lineage>
        <taxon>Eukaryota</taxon>
        <taxon>Metazoa</taxon>
        <taxon>Spiralia</taxon>
        <taxon>Lophotrochozoa</taxon>
        <taxon>Mollusca</taxon>
        <taxon>Bivalvia</taxon>
        <taxon>Autobranchia</taxon>
        <taxon>Pteriomorphia</taxon>
        <taxon>Arcoida</taxon>
        <taxon>Arcoidea</taxon>
        <taxon>Arcidae</taxon>
        <taxon>Tegillarca</taxon>
    </lineage>
</organism>
<dbReference type="Proteomes" id="UP001217089">
    <property type="component" value="Unassembled WGS sequence"/>
</dbReference>
<keyword evidence="4" id="KW-1185">Reference proteome</keyword>
<dbReference type="InterPro" id="IPR001414">
    <property type="entry name" value="GPR143"/>
</dbReference>
<reference evidence="3 4" key="1">
    <citation type="submission" date="2022-12" db="EMBL/GenBank/DDBJ databases">
        <title>Chromosome-level genome of Tegillarca granosa.</title>
        <authorList>
            <person name="Kim J."/>
        </authorList>
    </citation>
    <scope>NUCLEOTIDE SEQUENCE [LARGE SCALE GENOMIC DNA]</scope>
    <source>
        <strain evidence="3">Teg-2019</strain>
        <tissue evidence="3">Adductor muscle</tissue>
    </source>
</reference>
<evidence type="ECO:0000313" key="4">
    <source>
        <dbReference type="Proteomes" id="UP001217089"/>
    </source>
</evidence>
<sequence length="321" mass="36092">MATIAFLTSCCVVNRTVKDSNQTVEDRILLQHVLDIISMVCCVVSLVGVAYLVLPRRQNRSQWWRNPNRILTGPNLNGIIKCIIAVNCLGTLGLLIQYMFLCNHFQHMIYGIEALLVANNKAIIEALLVANNKAMSVCMKIFIGWIAPALLCGSATILIFYKGMNKCHFESVLDRGATYLMTLTPVLIVFIFNPVIFYQASKAAKRALIWHYGSWITNIISAILRLTENNRFEEPLMAVWALMAVMNPMQAVLATLVFWGCPENSFCRTYVHTSRNVTNEYTEIRANNINTSGRSIHSSSHPGSTRSESETEPLISFSRKH</sequence>
<gene>
    <name evidence="3" type="ORF">KUTeg_009396</name>
</gene>
<dbReference type="PANTHER" id="PTHR15177:SF2">
    <property type="entry name" value="G-PROTEIN COUPLED RECEPTOR 143"/>
    <property type="match status" value="1"/>
</dbReference>
<feature type="transmembrane region" description="Helical" evidence="2">
    <location>
        <begin position="208"/>
        <end position="226"/>
    </location>
</feature>
<dbReference type="PANTHER" id="PTHR15177">
    <property type="entry name" value="G-PROTEIN COUPLED RECEPTOR 143"/>
    <property type="match status" value="1"/>
</dbReference>
<feature type="transmembrane region" description="Helical" evidence="2">
    <location>
        <begin position="75"/>
        <end position="96"/>
    </location>
</feature>
<dbReference type="EMBL" id="JARBDR010000440">
    <property type="protein sequence ID" value="KAJ8312023.1"/>
    <property type="molecule type" value="Genomic_DNA"/>
</dbReference>
<accession>A0ABQ9F3Q8</accession>
<evidence type="ECO:0000256" key="2">
    <source>
        <dbReference type="SAM" id="Phobius"/>
    </source>
</evidence>
<comment type="caution">
    <text evidence="3">The sequence shown here is derived from an EMBL/GenBank/DDBJ whole genome shotgun (WGS) entry which is preliminary data.</text>
</comment>
<evidence type="ECO:0000256" key="1">
    <source>
        <dbReference type="SAM" id="MobiDB-lite"/>
    </source>
</evidence>
<keyword evidence="2" id="KW-0472">Membrane</keyword>
<proteinExistence type="predicted"/>
<feature type="transmembrane region" description="Helical" evidence="2">
    <location>
        <begin position="28"/>
        <end position="54"/>
    </location>
</feature>
<feature type="transmembrane region" description="Helical" evidence="2">
    <location>
        <begin position="142"/>
        <end position="164"/>
    </location>
</feature>
<name>A0ABQ9F3Q8_TEGGR</name>
<feature type="transmembrane region" description="Helical" evidence="2">
    <location>
        <begin position="176"/>
        <end position="196"/>
    </location>
</feature>
<feature type="compositionally biased region" description="Polar residues" evidence="1">
    <location>
        <begin position="291"/>
        <end position="306"/>
    </location>
</feature>
<keyword evidence="2" id="KW-0812">Transmembrane</keyword>
<protein>
    <submittedName>
        <fullName evidence="3">Uncharacterized protein</fullName>
    </submittedName>
</protein>